<evidence type="ECO:0000256" key="3">
    <source>
        <dbReference type="ARBA" id="ARBA00022679"/>
    </source>
</evidence>
<keyword evidence="2" id="KW-0328">Glycosyltransferase</keyword>
<comment type="pathway">
    <text evidence="1">Protein modification; protein glycosylation.</text>
</comment>
<evidence type="ECO:0000256" key="1">
    <source>
        <dbReference type="ARBA" id="ARBA00004922"/>
    </source>
</evidence>
<proteinExistence type="predicted"/>
<evidence type="ECO:0000313" key="7">
    <source>
        <dbReference type="EMBL" id="RAI56216.1"/>
    </source>
</evidence>
<protein>
    <recommendedName>
        <fullName evidence="6">O-GlcNAc transferase C-terminal domain-containing protein</fullName>
    </recommendedName>
</protein>
<comment type="caution">
    <text evidence="7">The sequence shown here is derived from an EMBL/GenBank/DDBJ whole genome shotgun (WGS) entry which is preliminary data.</text>
</comment>
<dbReference type="GO" id="GO:0016757">
    <property type="term" value="F:glycosyltransferase activity"/>
    <property type="evidence" value="ECO:0007669"/>
    <property type="project" value="UniProtKB-KW"/>
</dbReference>
<evidence type="ECO:0000256" key="4">
    <source>
        <dbReference type="ARBA" id="ARBA00022737"/>
    </source>
</evidence>
<dbReference type="Proteomes" id="UP000249065">
    <property type="component" value="Unassembled WGS sequence"/>
</dbReference>
<name>A0A327M0Z0_9PROT</name>
<evidence type="ECO:0000259" key="6">
    <source>
        <dbReference type="Pfam" id="PF13844"/>
    </source>
</evidence>
<dbReference type="InterPro" id="IPR051939">
    <property type="entry name" value="Glycosyltr_41/O-GlcNAc_trsf"/>
</dbReference>
<evidence type="ECO:0000313" key="8">
    <source>
        <dbReference type="Proteomes" id="UP000249065"/>
    </source>
</evidence>
<keyword evidence="3" id="KW-0808">Transferase</keyword>
<dbReference type="PANTHER" id="PTHR44835:SF1">
    <property type="entry name" value="PROTEIN O-GLCNAC TRANSFERASE"/>
    <property type="match status" value="1"/>
</dbReference>
<gene>
    <name evidence="7" type="ORF">DOO78_22315</name>
</gene>
<dbReference type="EMBL" id="QLIX01000025">
    <property type="protein sequence ID" value="RAI56216.1"/>
    <property type="molecule type" value="Genomic_DNA"/>
</dbReference>
<dbReference type="InterPro" id="IPR029489">
    <property type="entry name" value="OGT/SEC/SPY_C"/>
</dbReference>
<evidence type="ECO:0000256" key="2">
    <source>
        <dbReference type="ARBA" id="ARBA00022676"/>
    </source>
</evidence>
<accession>A0A327M0Z0</accession>
<dbReference type="PANTHER" id="PTHR44835">
    <property type="entry name" value="UDP-N-ACETYLGLUCOSAMINE--PEPTIDE N-ACETYLGLUCOSAMINYLTRANSFERASE SPINDLY-RELATED"/>
    <property type="match status" value="1"/>
</dbReference>
<dbReference type="OrthoDB" id="146908at2"/>
<sequence length="120" mass="12777">MARWISRSIPYPYAGGLTVCEALWMGVPVVALAGDSFCARHAVSHLSNVGLADWVARSEAEYVALALARARDLPGLSALRAGLRARVAASPLTDAPRFGRALAAALRDAWRDWCRSDAAG</sequence>
<keyword evidence="4" id="KW-0677">Repeat</keyword>
<dbReference type="Pfam" id="PF13844">
    <property type="entry name" value="Glyco_transf_41"/>
    <property type="match status" value="1"/>
</dbReference>
<evidence type="ECO:0000256" key="5">
    <source>
        <dbReference type="ARBA" id="ARBA00022803"/>
    </source>
</evidence>
<reference evidence="8" key="1">
    <citation type="submission" date="2018-06" db="EMBL/GenBank/DDBJ databases">
        <authorList>
            <person name="Khan S.A."/>
        </authorList>
    </citation>
    <scope>NUCLEOTIDE SEQUENCE [LARGE SCALE GENOMIC DNA]</scope>
    <source>
        <strain evidence="8">DB-1506</strain>
    </source>
</reference>
<keyword evidence="5" id="KW-0802">TPR repeat</keyword>
<dbReference type="AlphaFoldDB" id="A0A327M0Z0"/>
<organism evidence="7 8">
    <name type="scientific">Roseicella frigidaeris</name>
    <dbReference type="NCBI Taxonomy" id="2230885"/>
    <lineage>
        <taxon>Bacteria</taxon>
        <taxon>Pseudomonadati</taxon>
        <taxon>Pseudomonadota</taxon>
        <taxon>Alphaproteobacteria</taxon>
        <taxon>Acetobacterales</taxon>
        <taxon>Roseomonadaceae</taxon>
        <taxon>Roseicella</taxon>
    </lineage>
</organism>
<keyword evidence="8" id="KW-1185">Reference proteome</keyword>
<dbReference type="Gene3D" id="3.40.50.2000">
    <property type="entry name" value="Glycogen Phosphorylase B"/>
    <property type="match status" value="1"/>
</dbReference>
<feature type="domain" description="O-GlcNAc transferase C-terminal" evidence="6">
    <location>
        <begin position="15"/>
        <end position="98"/>
    </location>
</feature>